<dbReference type="AlphaFoldDB" id="A0A7V8NTA4"/>
<proteinExistence type="predicted"/>
<evidence type="ECO:0000313" key="1">
    <source>
        <dbReference type="EMBL" id="MBA0087124.1"/>
    </source>
</evidence>
<dbReference type="EMBL" id="JACDQQ010001842">
    <property type="protein sequence ID" value="MBA0087124.1"/>
    <property type="molecule type" value="Genomic_DNA"/>
</dbReference>
<reference evidence="1" key="1">
    <citation type="submission" date="2020-06" db="EMBL/GenBank/DDBJ databases">
        <title>Legume-microbial interactions unlock mineral nutrients during tropical forest succession.</title>
        <authorList>
            <person name="Epihov D.Z."/>
        </authorList>
    </citation>
    <scope>NUCLEOTIDE SEQUENCE [LARGE SCALE GENOMIC DNA]</scope>
    <source>
        <strain evidence="1">Pan2503</strain>
    </source>
</reference>
<gene>
    <name evidence="1" type="ORF">HRJ53_19240</name>
</gene>
<evidence type="ECO:0000313" key="2">
    <source>
        <dbReference type="Proteomes" id="UP000567293"/>
    </source>
</evidence>
<protein>
    <submittedName>
        <fullName evidence="1">Uncharacterized protein</fullName>
    </submittedName>
</protein>
<comment type="caution">
    <text evidence="1">The sequence shown here is derived from an EMBL/GenBank/DDBJ whole genome shotgun (WGS) entry which is preliminary data.</text>
</comment>
<accession>A0A7V8NTA4</accession>
<sequence>MSIPVYSTVFIALQGLLGNFDYTVPNGYVAVLRDVDIYASNLGPLNTVVRIIDPNTGGTVWFHDYGATSSGWAQWSGRQVFPEGEVIRAHVDNDPADVRACGYLLTRV</sequence>
<dbReference type="Proteomes" id="UP000567293">
    <property type="component" value="Unassembled WGS sequence"/>
</dbReference>
<name>A0A7V8NTA4_9BACT</name>
<keyword evidence="2" id="KW-1185">Reference proteome</keyword>
<organism evidence="1 2">
    <name type="scientific">Candidatus Acidiferrum panamense</name>
    <dbReference type="NCBI Taxonomy" id="2741543"/>
    <lineage>
        <taxon>Bacteria</taxon>
        <taxon>Pseudomonadati</taxon>
        <taxon>Acidobacteriota</taxon>
        <taxon>Terriglobia</taxon>
        <taxon>Candidatus Acidiferrales</taxon>
        <taxon>Candidatus Acidiferrum</taxon>
    </lineage>
</organism>